<protein>
    <recommendedName>
        <fullName evidence="1">Lactose phosphotransferase system repressor</fullName>
    </recommendedName>
</protein>
<gene>
    <name evidence="8" type="ORF">ACFP4F_12755</name>
</gene>
<dbReference type="Pfam" id="PF08220">
    <property type="entry name" value="HTH_DeoR"/>
    <property type="match status" value="1"/>
</dbReference>
<dbReference type="InterPro" id="IPR036390">
    <property type="entry name" value="WH_DNA-bd_sf"/>
</dbReference>
<proteinExistence type="predicted"/>
<dbReference type="InterPro" id="IPR050313">
    <property type="entry name" value="Carb_Metab_HTH_regulators"/>
</dbReference>
<dbReference type="Gene3D" id="1.10.10.10">
    <property type="entry name" value="Winged helix-like DNA-binding domain superfamily/Winged helix DNA-binding domain"/>
    <property type="match status" value="1"/>
</dbReference>
<evidence type="ECO:0000256" key="5">
    <source>
        <dbReference type="ARBA" id="ARBA00023163"/>
    </source>
</evidence>
<dbReference type="SUPFAM" id="SSF100950">
    <property type="entry name" value="NagB/RpiA/CoA transferase-like"/>
    <property type="match status" value="1"/>
</dbReference>
<dbReference type="InterPro" id="IPR001034">
    <property type="entry name" value="DeoR_HTH"/>
</dbReference>
<dbReference type="Pfam" id="PF00455">
    <property type="entry name" value="DeoRC"/>
    <property type="match status" value="1"/>
</dbReference>
<dbReference type="PROSITE" id="PS00894">
    <property type="entry name" value="HTH_DEOR_1"/>
    <property type="match status" value="1"/>
</dbReference>
<evidence type="ECO:0000259" key="7">
    <source>
        <dbReference type="PROSITE" id="PS51000"/>
    </source>
</evidence>
<reference evidence="9" key="1">
    <citation type="journal article" date="2019" name="Int. J. Syst. Evol. Microbiol.">
        <title>The Global Catalogue of Microorganisms (GCM) 10K type strain sequencing project: providing services to taxonomists for standard genome sequencing and annotation.</title>
        <authorList>
            <consortium name="The Broad Institute Genomics Platform"/>
            <consortium name="The Broad Institute Genome Sequencing Center for Infectious Disease"/>
            <person name="Wu L."/>
            <person name="Ma J."/>
        </authorList>
    </citation>
    <scope>NUCLEOTIDE SEQUENCE [LARGE SCALE GENOMIC DNA]</scope>
    <source>
        <strain evidence="9">CGMCC 1.15180</strain>
    </source>
</reference>
<feature type="domain" description="HTH deoR-type" evidence="7">
    <location>
        <begin position="10"/>
        <end position="65"/>
    </location>
</feature>
<dbReference type="InterPro" id="IPR014036">
    <property type="entry name" value="DeoR-like_C"/>
</dbReference>
<comment type="function">
    <text evidence="6">Repressor of the lactose catabolism operon. Galactose-6-phosphate is the inducer.</text>
</comment>
<keyword evidence="2" id="KW-0678">Repressor</keyword>
<sequence length="268" mass="29249">MQSRGSEAEVEQRRRRVLRQVIEEGAVRIAVLAENLQVSAMTVHRDLANLESRKLLEKRRGMAVALPEVTMETATRFREYQQTEAKEAFAELLVREVSPGDTVLMDCGSTLFPLARRLGRIEGLTVVTNSLRVASLVSAAGTSGTDVILLGGRYRPDFEACAGTDTLRHLSRIRATLAFSSPTAVDRGRLFHPVQEWADLKEAMREAAERSALAVDHTKFGRTATHGYGDASGYDLVVTDTATPAEQIAAIERLGVPVHVVAPSVSPD</sequence>
<keyword evidence="3" id="KW-0805">Transcription regulation</keyword>
<dbReference type="PANTHER" id="PTHR30363:SF4">
    <property type="entry name" value="GLYCEROL-3-PHOSPHATE REGULON REPRESSOR"/>
    <property type="match status" value="1"/>
</dbReference>
<comment type="caution">
    <text evidence="8">The sequence shown here is derived from an EMBL/GenBank/DDBJ whole genome shotgun (WGS) entry which is preliminary data.</text>
</comment>
<keyword evidence="9" id="KW-1185">Reference proteome</keyword>
<evidence type="ECO:0000256" key="1">
    <source>
        <dbReference type="ARBA" id="ARBA00021390"/>
    </source>
</evidence>
<dbReference type="InterPro" id="IPR037171">
    <property type="entry name" value="NagB/RpiA_transferase-like"/>
</dbReference>
<dbReference type="PANTHER" id="PTHR30363">
    <property type="entry name" value="HTH-TYPE TRANSCRIPTIONAL REGULATOR SRLR-RELATED"/>
    <property type="match status" value="1"/>
</dbReference>
<keyword evidence="5" id="KW-0804">Transcription</keyword>
<keyword evidence="4 8" id="KW-0238">DNA-binding</keyword>
<name>A0ABW1MI51_9ACTN</name>
<dbReference type="GO" id="GO:0003677">
    <property type="term" value="F:DNA binding"/>
    <property type="evidence" value="ECO:0007669"/>
    <property type="project" value="UniProtKB-KW"/>
</dbReference>
<evidence type="ECO:0000256" key="2">
    <source>
        <dbReference type="ARBA" id="ARBA00022491"/>
    </source>
</evidence>
<dbReference type="SMART" id="SM00420">
    <property type="entry name" value="HTH_DEOR"/>
    <property type="match status" value="1"/>
</dbReference>
<dbReference type="EMBL" id="JBHSPX010000004">
    <property type="protein sequence ID" value="MFC6063418.1"/>
    <property type="molecule type" value="Genomic_DNA"/>
</dbReference>
<dbReference type="SMART" id="SM01134">
    <property type="entry name" value="DeoRC"/>
    <property type="match status" value="1"/>
</dbReference>
<evidence type="ECO:0000313" key="9">
    <source>
        <dbReference type="Proteomes" id="UP001596139"/>
    </source>
</evidence>
<dbReference type="InterPro" id="IPR036388">
    <property type="entry name" value="WH-like_DNA-bd_sf"/>
</dbReference>
<dbReference type="RefSeq" id="WP_031059541.1">
    <property type="nucleotide sequence ID" value="NZ_JBHSPX010000004.1"/>
</dbReference>
<dbReference type="InterPro" id="IPR018356">
    <property type="entry name" value="Tscrpt_reg_HTH_DeoR_CS"/>
</dbReference>
<organism evidence="8 9">
    <name type="scientific">Streptomyces ochraceiscleroticus</name>
    <dbReference type="NCBI Taxonomy" id="47761"/>
    <lineage>
        <taxon>Bacteria</taxon>
        <taxon>Bacillati</taxon>
        <taxon>Actinomycetota</taxon>
        <taxon>Actinomycetes</taxon>
        <taxon>Kitasatosporales</taxon>
        <taxon>Streptomycetaceae</taxon>
        <taxon>Streptomyces</taxon>
    </lineage>
</organism>
<evidence type="ECO:0000256" key="3">
    <source>
        <dbReference type="ARBA" id="ARBA00023015"/>
    </source>
</evidence>
<dbReference type="Proteomes" id="UP001596139">
    <property type="component" value="Unassembled WGS sequence"/>
</dbReference>
<evidence type="ECO:0000313" key="8">
    <source>
        <dbReference type="EMBL" id="MFC6063418.1"/>
    </source>
</evidence>
<evidence type="ECO:0000256" key="4">
    <source>
        <dbReference type="ARBA" id="ARBA00023125"/>
    </source>
</evidence>
<accession>A0ABW1MI51</accession>
<dbReference type="PROSITE" id="PS51000">
    <property type="entry name" value="HTH_DEOR_2"/>
    <property type="match status" value="1"/>
</dbReference>
<evidence type="ECO:0000256" key="6">
    <source>
        <dbReference type="ARBA" id="ARBA00024937"/>
    </source>
</evidence>
<dbReference type="SUPFAM" id="SSF46785">
    <property type="entry name" value="Winged helix' DNA-binding domain"/>
    <property type="match status" value="1"/>
</dbReference>